<feature type="compositionally biased region" description="Polar residues" evidence="1">
    <location>
        <begin position="651"/>
        <end position="667"/>
    </location>
</feature>
<feature type="region of interest" description="Disordered" evidence="1">
    <location>
        <begin position="1374"/>
        <end position="1440"/>
    </location>
</feature>
<feature type="compositionally biased region" description="Polar residues" evidence="1">
    <location>
        <begin position="76"/>
        <end position="91"/>
    </location>
</feature>
<feature type="compositionally biased region" description="Basic and acidic residues" evidence="1">
    <location>
        <begin position="760"/>
        <end position="772"/>
    </location>
</feature>
<evidence type="ECO:0000256" key="1">
    <source>
        <dbReference type="SAM" id="MobiDB-lite"/>
    </source>
</evidence>
<comment type="caution">
    <text evidence="2">The sequence shown here is derived from an EMBL/GenBank/DDBJ whole genome shotgun (WGS) entry which is preliminary data.</text>
</comment>
<feature type="compositionally biased region" description="Basic and acidic residues" evidence="1">
    <location>
        <begin position="601"/>
        <end position="627"/>
    </location>
</feature>
<proteinExistence type="predicted"/>
<reference evidence="2 3" key="1">
    <citation type="journal article" date="2018" name="Evol. Lett.">
        <title>Horizontal gene cluster transfer increased hallucinogenic mushroom diversity.</title>
        <authorList>
            <person name="Reynolds H.T."/>
            <person name="Vijayakumar V."/>
            <person name="Gluck-Thaler E."/>
            <person name="Korotkin H.B."/>
            <person name="Matheny P.B."/>
            <person name="Slot J.C."/>
        </authorList>
    </citation>
    <scope>NUCLEOTIDE SEQUENCE [LARGE SCALE GENOMIC DNA]</scope>
    <source>
        <strain evidence="2 3">2629</strain>
    </source>
</reference>
<feature type="compositionally biased region" description="Pro residues" evidence="1">
    <location>
        <begin position="108"/>
        <end position="127"/>
    </location>
</feature>
<dbReference type="STRING" id="181874.A0A409YCM6"/>
<accession>A0A409YCM6</accession>
<feature type="compositionally biased region" description="Low complexity" evidence="1">
    <location>
        <begin position="527"/>
        <end position="554"/>
    </location>
</feature>
<feature type="compositionally biased region" description="Polar residues" evidence="1">
    <location>
        <begin position="1538"/>
        <end position="1556"/>
    </location>
</feature>
<feature type="compositionally biased region" description="Acidic residues" evidence="1">
    <location>
        <begin position="937"/>
        <end position="947"/>
    </location>
</feature>
<feature type="compositionally biased region" description="Polar residues" evidence="1">
    <location>
        <begin position="200"/>
        <end position="213"/>
    </location>
</feature>
<organism evidence="2 3">
    <name type="scientific">Panaeolus cyanescens</name>
    <dbReference type="NCBI Taxonomy" id="181874"/>
    <lineage>
        <taxon>Eukaryota</taxon>
        <taxon>Fungi</taxon>
        <taxon>Dikarya</taxon>
        <taxon>Basidiomycota</taxon>
        <taxon>Agaricomycotina</taxon>
        <taxon>Agaricomycetes</taxon>
        <taxon>Agaricomycetidae</taxon>
        <taxon>Agaricales</taxon>
        <taxon>Agaricineae</taxon>
        <taxon>Galeropsidaceae</taxon>
        <taxon>Panaeolus</taxon>
    </lineage>
</organism>
<feature type="compositionally biased region" description="Polar residues" evidence="1">
    <location>
        <begin position="399"/>
        <end position="413"/>
    </location>
</feature>
<feature type="compositionally biased region" description="Low complexity" evidence="1">
    <location>
        <begin position="128"/>
        <end position="142"/>
    </location>
</feature>
<feature type="compositionally biased region" description="Polar residues" evidence="1">
    <location>
        <begin position="476"/>
        <end position="526"/>
    </location>
</feature>
<feature type="compositionally biased region" description="Low complexity" evidence="1">
    <location>
        <begin position="216"/>
        <end position="272"/>
    </location>
</feature>
<sequence>MAHNSGFYPVQGQTVPAFQQPQNIYQQLGKPQPQPHLQAYNSQAQQQPGYGYPQPAQKSQQYSQQPVGQQYPVSQTPYQSPQTPYAPSQTPYIPPQTPYAQPQSGYIPPQPQYPGYAPQPSPQPSYGPPQHQQPSPQMYQAPVQPPLQPVQSQSQHVPTSSYALPHLKTPAPGPTGSNWRPTSSTSRPPPISPSAVLAQQVRTTPQAQHSQAQIKPVIPSSPSRIQPPSQPPFQQQQQQQPPQQIRQPVQPIQTIQPIQQRPQQSPTRQAPPSQVPPTPTSSGRRPLPQPAPGMVTKPPVIPAGNVMQRIQALNKSQSVDLGKPFPNPTSTQPQSSTSSGPVTRTPSPTKGRPLPGTPGNNPGKRMTVDMGKLPSGLPSSSFSSISTPTSAVSPSAMSRESSQTRTERGSSSPIKLVSGLPMPPSMTPSNTSSTPVGMSKTSSYAINAGQSTANSSTSVFPATPTSPSKRRASPPRFQSQPNSASGSPTKESSAWDIPTSSSKPNTGSESNNYSNPTSSSFSEGPNSVSGFSTASTSSRITSSTMSTSSTTSSETPRKFTPIWKRTIQEVPAPVWGYAAGMVADPHPKPKPAASVAQPVVADKKKTREEKKKEKELEKDRKKLEKLNKKLGIVAPPAAAPAAQSGVKPSMYGQTPQPIAQSYSSPAYSPQKAPPPQHAYQLPPLSFQSGPSQSHQSYTPQRTSQSAYTYSGHQAPYQEEEEDDSEEEEEDSDEEEEEEETGNDDEDAETEETEETEEEDPRYAHRSQREQIRRTQSQPNDYGYEYERSTPIKGHKTSASEFSQRTPTRHPPAPAKQVLHPKTKRGKEPEYLEERSPRNAGLKPSPQRKLIKLRPKNRDSVNDSPSPRQAAKARSSREEVVVPKKKQIRSRSAFGERDTDRRVEKEVYKRPGSAFARRKRYEEEEEDDYSTEHRLAYDESEDEDDDWDATPRRKPGPSGVQGSSIVRRAREWDDERDARDRGGKKLTTPKEHRRQASSPQYGIRDLPPATSHRRGGSVPGTPGRRYEEEEEEPEEPRWSRQRKPEAEDRQQRGNTGLPRPPAMREGGTQQARPAAVRRTTAPLKGGSDYDEDYSQSRAQPPPPQRHSMASQNFPQGVTAMTAKFSNVAINSDSRSESRGSATTDMSGTTAYSYSADSWPNNLPRLPRTPGSANTPTGPDPGNDYFSSRTGTMQSTSAFNGGGRQPGEQQQQQRPVQHSGAPMPHRSGKNNPRHALNLDDPPPQASVIRTPSPGPSGYTFKENPQMARQQQHIPSQQFAAQQQPAVEQRPRPLPQHAFNGPNRPATAAEQLQRRRSLYNGSQPDMRPRPQSQIYDSPHSQQGHSRPPEEYRTSPQNTSAFTENFSMQLPQGFNAHLRKQPQTPAPPPTIGIESPHPIGGRDKKPDIPMLEESSNDGSDTEDRRSRHDNSTPTIHVNGDSGGYSIPTINIGDEHEPPRRLQGDAVPMINITPIINVESGDSNVPTINVNTPSINVEEHQPSQYQNRSGGNNNNTRTPQVQVYEIPGVSVAGPEFDDHPRGSNMNRGHPPSTQHTHTQARSGKGGLLCAGCNGPIVGRTLHQDVTLAKQQSLRSSLLALTTLLSGKERTTRNTSIARNAEIRSCHYRVGCQAPQMERWP</sequence>
<feature type="compositionally biased region" description="Basic and acidic residues" evidence="1">
    <location>
        <begin position="967"/>
        <end position="982"/>
    </location>
</feature>
<feature type="region of interest" description="Disordered" evidence="1">
    <location>
        <begin position="1530"/>
        <end position="1557"/>
    </location>
</feature>
<feature type="compositionally biased region" description="Low complexity" evidence="1">
    <location>
        <begin position="1267"/>
        <end position="1285"/>
    </location>
</feature>
<evidence type="ECO:0000313" key="3">
    <source>
        <dbReference type="Proteomes" id="UP000284842"/>
    </source>
</evidence>
<feature type="compositionally biased region" description="Polar residues" evidence="1">
    <location>
        <begin position="1183"/>
        <end position="1197"/>
    </location>
</feature>
<feature type="compositionally biased region" description="Polar residues" evidence="1">
    <location>
        <begin position="685"/>
        <end position="711"/>
    </location>
</feature>
<protein>
    <submittedName>
        <fullName evidence="2">Uncharacterized protein</fullName>
    </submittedName>
</protein>
<feature type="compositionally biased region" description="Basic and acidic residues" evidence="1">
    <location>
        <begin position="825"/>
        <end position="836"/>
    </location>
</feature>
<feature type="region of interest" description="Disordered" evidence="1">
    <location>
        <begin position="583"/>
        <end position="1353"/>
    </location>
</feature>
<dbReference type="OrthoDB" id="15567at2759"/>
<name>A0A409YCM6_9AGAR</name>
<feature type="compositionally biased region" description="Acidic residues" evidence="1">
    <location>
        <begin position="717"/>
        <end position="759"/>
    </location>
</feature>
<feature type="compositionally biased region" description="Low complexity" evidence="1">
    <location>
        <begin position="43"/>
        <end position="75"/>
    </location>
</feature>
<keyword evidence="3" id="KW-1185">Reference proteome</keyword>
<feature type="compositionally biased region" description="Polar residues" evidence="1">
    <location>
        <begin position="796"/>
        <end position="805"/>
    </location>
</feature>
<feature type="compositionally biased region" description="Basic and acidic residues" evidence="1">
    <location>
        <begin position="1034"/>
        <end position="1050"/>
    </location>
</feature>
<dbReference type="EMBL" id="NHTK01001293">
    <property type="protein sequence ID" value="PPR00766.1"/>
    <property type="molecule type" value="Genomic_DNA"/>
</dbReference>
<feature type="compositionally biased region" description="Polar residues" evidence="1">
    <location>
        <begin position="1122"/>
        <end position="1159"/>
    </location>
</feature>
<evidence type="ECO:0000313" key="2">
    <source>
        <dbReference type="EMBL" id="PPR00766.1"/>
    </source>
</evidence>
<dbReference type="Proteomes" id="UP000284842">
    <property type="component" value="Unassembled WGS sequence"/>
</dbReference>
<gene>
    <name evidence="2" type="ORF">CVT24_000791</name>
</gene>
<dbReference type="InParanoid" id="A0A409YCM6"/>
<feature type="compositionally biased region" description="Low complexity" evidence="1">
    <location>
        <begin position="149"/>
        <end position="161"/>
    </location>
</feature>
<feature type="compositionally biased region" description="Low complexity" evidence="1">
    <location>
        <begin position="374"/>
        <end position="398"/>
    </location>
</feature>
<feature type="compositionally biased region" description="Polar residues" evidence="1">
    <location>
        <begin position="439"/>
        <end position="467"/>
    </location>
</feature>
<feature type="region of interest" description="Disordered" evidence="1">
    <location>
        <begin position="1"/>
        <end position="563"/>
    </location>
</feature>
<feature type="compositionally biased region" description="Polar residues" evidence="1">
    <location>
        <begin position="11"/>
        <end position="26"/>
    </location>
</feature>
<feature type="compositionally biased region" description="Low complexity" evidence="1">
    <location>
        <begin position="1204"/>
        <end position="1215"/>
    </location>
</feature>
<feature type="compositionally biased region" description="Basic and acidic residues" evidence="1">
    <location>
        <begin position="893"/>
        <end position="908"/>
    </location>
</feature>
<feature type="compositionally biased region" description="Basic and acidic residues" evidence="1">
    <location>
        <begin position="1417"/>
        <end position="1426"/>
    </location>
</feature>
<feature type="compositionally biased region" description="Low complexity" evidence="1">
    <location>
        <begin position="1067"/>
        <end position="1081"/>
    </location>
</feature>
<feature type="compositionally biased region" description="Low complexity" evidence="1">
    <location>
        <begin position="328"/>
        <end position="339"/>
    </location>
</feature>
<feature type="compositionally biased region" description="Polar residues" evidence="1">
    <location>
        <begin position="1327"/>
        <end position="1341"/>
    </location>
</feature>